<evidence type="ECO:0000313" key="9">
    <source>
        <dbReference type="EMBL" id="MCC2222386.1"/>
    </source>
</evidence>
<dbReference type="Proteomes" id="UP001198200">
    <property type="component" value="Unassembled WGS sequence"/>
</dbReference>
<dbReference type="Pfam" id="PF01128">
    <property type="entry name" value="IspD"/>
    <property type="match status" value="1"/>
</dbReference>
<keyword evidence="6 9" id="KW-0808">Transferase</keyword>
<dbReference type="EC" id="2.7.7.60" evidence="4"/>
<reference evidence="9 10" key="1">
    <citation type="submission" date="2021-10" db="EMBL/GenBank/DDBJ databases">
        <title>Anaerobic single-cell dispensing facilitates the cultivation of human gut bacteria.</title>
        <authorList>
            <person name="Afrizal A."/>
        </authorList>
    </citation>
    <scope>NUCLEOTIDE SEQUENCE [LARGE SCALE GENOMIC DNA]</scope>
    <source>
        <strain evidence="9 10">CLA-AA-H224</strain>
    </source>
</reference>
<dbReference type="InterPro" id="IPR029044">
    <property type="entry name" value="Nucleotide-diphossugar_trans"/>
</dbReference>
<keyword evidence="10" id="KW-1185">Reference proteome</keyword>
<evidence type="ECO:0000256" key="2">
    <source>
        <dbReference type="ARBA" id="ARBA00004787"/>
    </source>
</evidence>
<evidence type="ECO:0000256" key="4">
    <source>
        <dbReference type="ARBA" id="ARBA00012526"/>
    </source>
</evidence>
<comment type="caution">
    <text evidence="9">The sequence shown here is derived from an EMBL/GenBank/DDBJ whole genome shotgun (WGS) entry which is preliminary data.</text>
</comment>
<evidence type="ECO:0000256" key="3">
    <source>
        <dbReference type="ARBA" id="ARBA00009789"/>
    </source>
</evidence>
<evidence type="ECO:0000256" key="5">
    <source>
        <dbReference type="ARBA" id="ARBA00019056"/>
    </source>
</evidence>
<evidence type="ECO:0000256" key="6">
    <source>
        <dbReference type="ARBA" id="ARBA00022679"/>
    </source>
</evidence>
<dbReference type="InterPro" id="IPR034683">
    <property type="entry name" value="IspD/TarI"/>
</dbReference>
<dbReference type="PANTHER" id="PTHR32125:SF4">
    <property type="entry name" value="2-C-METHYL-D-ERYTHRITOL 4-PHOSPHATE CYTIDYLYLTRANSFERASE, CHLOROPLASTIC"/>
    <property type="match status" value="1"/>
</dbReference>
<evidence type="ECO:0000256" key="7">
    <source>
        <dbReference type="ARBA" id="ARBA00022695"/>
    </source>
</evidence>
<dbReference type="Gene3D" id="3.90.550.10">
    <property type="entry name" value="Spore Coat Polysaccharide Biosynthesis Protein SpsA, Chain A"/>
    <property type="match status" value="1"/>
</dbReference>
<dbReference type="PROSITE" id="PS01295">
    <property type="entry name" value="ISPD"/>
    <property type="match status" value="1"/>
</dbReference>
<dbReference type="InterPro" id="IPR050088">
    <property type="entry name" value="IspD/TarI_cytidylyltransf_bact"/>
</dbReference>
<name>A0AAE3JCX0_9FIRM</name>
<dbReference type="NCBIfam" id="TIGR00453">
    <property type="entry name" value="ispD"/>
    <property type="match status" value="1"/>
</dbReference>
<evidence type="ECO:0000256" key="8">
    <source>
        <dbReference type="ARBA" id="ARBA00023229"/>
    </source>
</evidence>
<dbReference type="SUPFAM" id="SSF53448">
    <property type="entry name" value="Nucleotide-diphospho-sugar transferases"/>
    <property type="match status" value="1"/>
</dbReference>
<keyword evidence="8" id="KW-0414">Isoprene biosynthesis</keyword>
<dbReference type="FunFam" id="3.90.550.10:FF:000003">
    <property type="entry name" value="2-C-methyl-D-erythritol 4-phosphate cytidylyltransferase"/>
    <property type="match status" value="1"/>
</dbReference>
<comment type="catalytic activity">
    <reaction evidence="1">
        <text>2-C-methyl-D-erythritol 4-phosphate + CTP + H(+) = 4-CDP-2-C-methyl-D-erythritol + diphosphate</text>
        <dbReference type="Rhea" id="RHEA:13429"/>
        <dbReference type="ChEBI" id="CHEBI:15378"/>
        <dbReference type="ChEBI" id="CHEBI:33019"/>
        <dbReference type="ChEBI" id="CHEBI:37563"/>
        <dbReference type="ChEBI" id="CHEBI:57823"/>
        <dbReference type="ChEBI" id="CHEBI:58262"/>
        <dbReference type="EC" id="2.7.7.60"/>
    </reaction>
</comment>
<keyword evidence="7 9" id="KW-0548">Nucleotidyltransferase</keyword>
<proteinExistence type="inferred from homology"/>
<evidence type="ECO:0000313" key="10">
    <source>
        <dbReference type="Proteomes" id="UP001198200"/>
    </source>
</evidence>
<dbReference type="InterPro" id="IPR001228">
    <property type="entry name" value="IspD"/>
</dbReference>
<dbReference type="AlphaFoldDB" id="A0AAE3JCX0"/>
<dbReference type="InterPro" id="IPR018294">
    <property type="entry name" value="ISPD_synthase_CS"/>
</dbReference>
<evidence type="ECO:0000256" key="1">
    <source>
        <dbReference type="ARBA" id="ARBA00001282"/>
    </source>
</evidence>
<dbReference type="GO" id="GO:0008299">
    <property type="term" value="P:isoprenoid biosynthetic process"/>
    <property type="evidence" value="ECO:0007669"/>
    <property type="project" value="UniProtKB-KW"/>
</dbReference>
<organism evidence="9 10">
    <name type="scientific">Anthropogastromicrobium aceti</name>
    <dbReference type="NCBI Taxonomy" id="2981768"/>
    <lineage>
        <taxon>Bacteria</taxon>
        <taxon>Bacillati</taxon>
        <taxon>Bacillota</taxon>
        <taxon>Clostridia</taxon>
        <taxon>Lachnospirales</taxon>
        <taxon>Lachnospiraceae</taxon>
        <taxon>Anthropogastromicrobium</taxon>
    </lineage>
</organism>
<protein>
    <recommendedName>
        <fullName evidence="5">2-C-methyl-D-erythritol 4-phosphate cytidylyltransferase</fullName>
        <ecNumber evidence="4">2.7.7.60</ecNumber>
    </recommendedName>
</protein>
<dbReference type="EMBL" id="JAJEQN010000033">
    <property type="protein sequence ID" value="MCC2222386.1"/>
    <property type="molecule type" value="Genomic_DNA"/>
</dbReference>
<comment type="similarity">
    <text evidence="3">Belongs to the IspD/TarI cytidylyltransferase family. IspD subfamily.</text>
</comment>
<dbReference type="PANTHER" id="PTHR32125">
    <property type="entry name" value="2-C-METHYL-D-ERYTHRITOL 4-PHOSPHATE CYTIDYLYLTRANSFERASE, CHLOROPLASTIC"/>
    <property type="match status" value="1"/>
</dbReference>
<accession>A0AAE3JCX0</accession>
<dbReference type="GO" id="GO:0050518">
    <property type="term" value="F:2-C-methyl-D-erythritol 4-phosphate cytidylyltransferase activity"/>
    <property type="evidence" value="ECO:0007669"/>
    <property type="project" value="UniProtKB-EC"/>
</dbReference>
<sequence length="247" mass="27024">MNDVGKQEHKEKKAAVILAAGSGRRMNTPVAKQFLDLMGIPVFLHSVRLFDKIADKIVLVTSPDAVEYCRNLLEKEELCAEVIVIAGKSERFLSSMEGVRAASDCDLIMIHDAARACVDMEVIERSIASARIHGSGVAAVPLKDTVKVADQNGMVLSTPDRSTLRIIQTPQTFKHDIICAAYDHLNHIIETKGIKAAGSITDDAMVVETFTNQKVYLSEGSYENIKLTTPEDMTAAHGILSARTREM</sequence>
<gene>
    <name evidence="9" type="primary">ispD</name>
    <name evidence="9" type="ORF">LKD48_12200</name>
</gene>
<comment type="pathway">
    <text evidence="2">Isoprenoid biosynthesis; isopentenyl diphosphate biosynthesis via DXP pathway; isopentenyl diphosphate from 1-deoxy-D-xylulose 5-phosphate: step 2/6.</text>
</comment>
<dbReference type="CDD" id="cd02516">
    <property type="entry name" value="CDP-ME_synthetase"/>
    <property type="match status" value="1"/>
</dbReference>
<dbReference type="RefSeq" id="WP_308732122.1">
    <property type="nucleotide sequence ID" value="NZ_JAJEQN010000033.1"/>
</dbReference>